<keyword evidence="1" id="KW-0479">Metal-binding</keyword>
<evidence type="ECO:0000313" key="8">
    <source>
        <dbReference type="EMBL" id="ELK34144.1"/>
    </source>
</evidence>
<dbReference type="SMART" id="SM00355">
    <property type="entry name" value="ZnF_C2H2"/>
    <property type="match status" value="1"/>
</dbReference>
<dbReference type="EMBL" id="KB103243">
    <property type="protein sequence ID" value="ELK34144.1"/>
    <property type="molecule type" value="Genomic_DNA"/>
</dbReference>
<dbReference type="Proteomes" id="UP000010556">
    <property type="component" value="Unassembled WGS sequence"/>
</dbReference>
<dbReference type="SUPFAM" id="SSF109640">
    <property type="entry name" value="KRAB domain (Kruppel-associated box)"/>
    <property type="match status" value="1"/>
</dbReference>
<dbReference type="Pfam" id="PF00096">
    <property type="entry name" value="zf-C2H2"/>
    <property type="match status" value="1"/>
</dbReference>
<dbReference type="PROSITE" id="PS00028">
    <property type="entry name" value="ZINC_FINGER_C2H2_1"/>
    <property type="match status" value="1"/>
</dbReference>
<dbReference type="Gene3D" id="3.30.160.60">
    <property type="entry name" value="Classic Zinc Finger"/>
    <property type="match status" value="2"/>
</dbReference>
<feature type="domain" description="KRAB" evidence="7">
    <location>
        <begin position="8"/>
        <end position="78"/>
    </location>
</feature>
<dbReference type="InterPro" id="IPR036236">
    <property type="entry name" value="Znf_C2H2_sf"/>
</dbReference>
<evidence type="ECO:0000256" key="3">
    <source>
        <dbReference type="ARBA" id="ARBA00022771"/>
    </source>
</evidence>
<name>L5M693_MYODS</name>
<evidence type="ECO:0000256" key="1">
    <source>
        <dbReference type="ARBA" id="ARBA00022723"/>
    </source>
</evidence>
<protein>
    <submittedName>
        <fullName evidence="8">Zinc finger protein 58</fullName>
    </submittedName>
</protein>
<feature type="domain" description="C2H2-type" evidence="6">
    <location>
        <begin position="140"/>
        <end position="168"/>
    </location>
</feature>
<evidence type="ECO:0000259" key="6">
    <source>
        <dbReference type="PROSITE" id="PS50157"/>
    </source>
</evidence>
<proteinExistence type="predicted"/>
<dbReference type="Pfam" id="PF01352">
    <property type="entry name" value="KRAB"/>
    <property type="match status" value="1"/>
</dbReference>
<evidence type="ECO:0000256" key="5">
    <source>
        <dbReference type="PROSITE-ProRule" id="PRU00042"/>
    </source>
</evidence>
<evidence type="ECO:0000313" key="9">
    <source>
        <dbReference type="Proteomes" id="UP000010556"/>
    </source>
</evidence>
<dbReference type="PROSITE" id="PS50157">
    <property type="entry name" value="ZINC_FINGER_C2H2_2"/>
    <property type="match status" value="2"/>
</dbReference>
<dbReference type="PROSITE" id="PS50805">
    <property type="entry name" value="KRAB"/>
    <property type="match status" value="1"/>
</dbReference>
<dbReference type="AlphaFoldDB" id="L5M693"/>
<evidence type="ECO:0000256" key="4">
    <source>
        <dbReference type="ARBA" id="ARBA00022833"/>
    </source>
</evidence>
<evidence type="ECO:0000259" key="7">
    <source>
        <dbReference type="PROSITE" id="PS50805"/>
    </source>
</evidence>
<dbReference type="SMART" id="SM00349">
    <property type="entry name" value="KRAB"/>
    <property type="match status" value="1"/>
</dbReference>
<dbReference type="PANTHER" id="PTHR23232">
    <property type="entry name" value="KRAB DOMAIN C2H2 ZINC FINGER"/>
    <property type="match status" value="1"/>
</dbReference>
<reference evidence="9" key="1">
    <citation type="journal article" date="2013" name="Science">
        <title>Comparative analysis of bat genomes provides insight into the evolution of flight and immunity.</title>
        <authorList>
            <person name="Zhang G."/>
            <person name="Cowled C."/>
            <person name="Shi Z."/>
            <person name="Huang Z."/>
            <person name="Bishop-Lilly K.A."/>
            <person name="Fang X."/>
            <person name="Wynne J.W."/>
            <person name="Xiong Z."/>
            <person name="Baker M.L."/>
            <person name="Zhao W."/>
            <person name="Tachedjian M."/>
            <person name="Zhu Y."/>
            <person name="Zhou P."/>
            <person name="Jiang X."/>
            <person name="Ng J."/>
            <person name="Yang L."/>
            <person name="Wu L."/>
            <person name="Xiao J."/>
            <person name="Feng Y."/>
            <person name="Chen Y."/>
            <person name="Sun X."/>
            <person name="Zhang Y."/>
            <person name="Marsh G.A."/>
            <person name="Crameri G."/>
            <person name="Broder C.C."/>
            <person name="Frey K.G."/>
            <person name="Wang L.F."/>
            <person name="Wang J."/>
        </authorList>
    </citation>
    <scope>NUCLEOTIDE SEQUENCE [LARGE SCALE GENOMIC DNA]</scope>
</reference>
<sequence length="178" mass="20301">MAAPQGQLTFSDVAIEFSQEEWACLDPAQRKLFRDVMLQNYRNLVFLGLTVSKPDLTFLEQMEETWELEEEKTVVIHPAISSQATQDLLPKSGIEDSFHEMFQRLHTGEKPYKCGECDKAFIRSSSLTLHQRIHTGEKPYKCRECGKAFTRGLLLERNLVNVQNVTDPLSSALTLPNI</sequence>
<keyword evidence="3 5" id="KW-0863">Zinc-finger</keyword>
<dbReference type="eggNOG" id="KOG1721">
    <property type="taxonomic scope" value="Eukaryota"/>
</dbReference>
<dbReference type="FunFam" id="3.30.160.60:FF:000016">
    <property type="entry name" value="zinc finger protein 37 homolog"/>
    <property type="match status" value="1"/>
</dbReference>
<dbReference type="FunFam" id="3.30.160.60:FF:000176">
    <property type="entry name" value="zinc finger protein 70"/>
    <property type="match status" value="1"/>
</dbReference>
<dbReference type="CDD" id="cd07765">
    <property type="entry name" value="KRAB_A-box"/>
    <property type="match status" value="1"/>
</dbReference>
<dbReference type="InterPro" id="IPR050169">
    <property type="entry name" value="Krueppel_C2H2_ZnF"/>
</dbReference>
<dbReference type="InterPro" id="IPR001909">
    <property type="entry name" value="KRAB"/>
</dbReference>
<evidence type="ECO:0000256" key="2">
    <source>
        <dbReference type="ARBA" id="ARBA00022737"/>
    </source>
</evidence>
<keyword evidence="4" id="KW-0862">Zinc</keyword>
<keyword evidence="9" id="KW-1185">Reference proteome</keyword>
<dbReference type="Gene3D" id="6.10.140.140">
    <property type="match status" value="1"/>
</dbReference>
<dbReference type="PANTHER" id="PTHR23232:SF158">
    <property type="entry name" value="KRAB DOMAIN-CONTAINING PROTEIN 5"/>
    <property type="match status" value="1"/>
</dbReference>
<gene>
    <name evidence="8" type="ORF">MDA_GLEAN10001953</name>
</gene>
<dbReference type="InterPro" id="IPR036051">
    <property type="entry name" value="KRAB_dom_sf"/>
</dbReference>
<feature type="domain" description="C2H2-type" evidence="6">
    <location>
        <begin position="112"/>
        <end position="139"/>
    </location>
</feature>
<accession>L5M693</accession>
<dbReference type="GO" id="GO:0008270">
    <property type="term" value="F:zinc ion binding"/>
    <property type="evidence" value="ECO:0007669"/>
    <property type="project" value="UniProtKB-KW"/>
</dbReference>
<organism evidence="8 9">
    <name type="scientific">Myotis davidii</name>
    <name type="common">David's myotis</name>
    <dbReference type="NCBI Taxonomy" id="225400"/>
    <lineage>
        <taxon>Eukaryota</taxon>
        <taxon>Metazoa</taxon>
        <taxon>Chordata</taxon>
        <taxon>Craniata</taxon>
        <taxon>Vertebrata</taxon>
        <taxon>Euteleostomi</taxon>
        <taxon>Mammalia</taxon>
        <taxon>Eutheria</taxon>
        <taxon>Laurasiatheria</taxon>
        <taxon>Chiroptera</taxon>
        <taxon>Yangochiroptera</taxon>
        <taxon>Vespertilionidae</taxon>
        <taxon>Myotis</taxon>
    </lineage>
</organism>
<dbReference type="GO" id="GO:0006355">
    <property type="term" value="P:regulation of DNA-templated transcription"/>
    <property type="evidence" value="ECO:0007669"/>
    <property type="project" value="InterPro"/>
</dbReference>
<keyword evidence="2" id="KW-0677">Repeat</keyword>
<dbReference type="InterPro" id="IPR013087">
    <property type="entry name" value="Znf_C2H2_type"/>
</dbReference>
<dbReference type="SUPFAM" id="SSF57667">
    <property type="entry name" value="beta-beta-alpha zinc fingers"/>
    <property type="match status" value="1"/>
</dbReference>